<evidence type="ECO:0000313" key="13">
    <source>
        <dbReference type="Proteomes" id="UP000382540"/>
    </source>
</evidence>
<dbReference type="Pfam" id="PF11745">
    <property type="entry name" value="DUF3304"/>
    <property type="match status" value="1"/>
</dbReference>
<evidence type="ECO:0000313" key="5">
    <source>
        <dbReference type="EMBL" id="RXD17361.1"/>
    </source>
</evidence>
<dbReference type="EMBL" id="SCJN01000026">
    <property type="protein sequence ID" value="RXD17361.1"/>
    <property type="molecule type" value="Genomic_DNA"/>
</dbReference>
<evidence type="ECO:0000313" key="14">
    <source>
        <dbReference type="Proteomes" id="UP000471360"/>
    </source>
</evidence>
<keyword evidence="1" id="KW-0732">Signal</keyword>
<evidence type="ECO:0000313" key="4">
    <source>
        <dbReference type="EMBL" id="NEN71797.1"/>
    </source>
</evidence>
<dbReference type="EMBL" id="ABKSHZ030000023">
    <property type="protein sequence ID" value="EMM9724578.1"/>
    <property type="molecule type" value="Genomic_DNA"/>
</dbReference>
<accession>A0A2Y8QPX8</accession>
<dbReference type="Proteomes" id="UP000288730">
    <property type="component" value="Unassembled WGS sequence"/>
</dbReference>
<dbReference type="AlphaFoldDB" id="A0A2Y8QPX8"/>
<reference evidence="3" key="6">
    <citation type="submission" date="2024-02" db="EMBL/GenBank/DDBJ databases">
        <authorList>
            <consortium name="Clinical and Environmental Microbiology Branch: Whole genome sequencing antimicrobial resistance pathogens in the healthcare setting"/>
        </authorList>
    </citation>
    <scope>NUCLEOTIDE SEQUENCE</scope>
    <source>
        <strain evidence="3">2023QG-00028</strain>
    </source>
</reference>
<evidence type="ECO:0000313" key="9">
    <source>
        <dbReference type="Proteomes" id="UP000254647"/>
    </source>
</evidence>
<dbReference type="Proteomes" id="UP000254647">
    <property type="component" value="Unassembled WGS sequence"/>
</dbReference>
<evidence type="ECO:0000313" key="12">
    <source>
        <dbReference type="Proteomes" id="UP000291778"/>
    </source>
</evidence>
<dbReference type="Proteomes" id="UP000471360">
    <property type="component" value="Unassembled WGS sequence"/>
</dbReference>
<evidence type="ECO:0000313" key="11">
    <source>
        <dbReference type="Proteomes" id="UP000288730"/>
    </source>
</evidence>
<dbReference type="InterPro" id="IPR021733">
    <property type="entry name" value="DUF3304"/>
</dbReference>
<evidence type="ECO:0000313" key="10">
    <source>
        <dbReference type="Proteomes" id="UP000254716"/>
    </source>
</evidence>
<dbReference type="RefSeq" id="WP_001518352.1">
    <property type="nucleotide sequence ID" value="NZ_BFIE01000006.1"/>
</dbReference>
<evidence type="ECO:0000313" key="7">
    <source>
        <dbReference type="EMBL" id="STC86504.1"/>
    </source>
</evidence>
<dbReference type="Proteomes" id="UP000254716">
    <property type="component" value="Unassembled WGS sequence"/>
</dbReference>
<reference evidence="6 12" key="4">
    <citation type="submission" date="2019-02" db="EMBL/GenBank/DDBJ databases">
        <authorList>
            <person name="Slukin P."/>
            <person name="Fursova N."/>
            <person name="Ermolenko Z."/>
            <person name="Mayskaya N."/>
            <person name="Kislichkina A."/>
            <person name="Mukhina T."/>
            <person name="Sizova A."/>
            <person name="Bogun A."/>
        </authorList>
    </citation>
    <scope>NUCLEOTIDE SEQUENCE [LARGE SCALE GENOMIC DNA]</scope>
    <source>
        <strain evidence="6">SCPM-O-B-8431</strain>
        <strain evidence="12">SCPM-O-B-8431(U15)</strain>
    </source>
</reference>
<organism evidence="2 13">
    <name type="scientific">Escherichia coli</name>
    <dbReference type="NCBI Taxonomy" id="562"/>
    <lineage>
        <taxon>Bacteria</taxon>
        <taxon>Pseudomonadati</taxon>
        <taxon>Pseudomonadota</taxon>
        <taxon>Gammaproteobacteria</taxon>
        <taxon>Enterobacterales</taxon>
        <taxon>Enterobacteriaceae</taxon>
        <taxon>Escherichia</taxon>
    </lineage>
</organism>
<reference evidence="9 10" key="1">
    <citation type="submission" date="2018-06" db="EMBL/GenBank/DDBJ databases">
        <authorList>
            <consortium name="Pathogen Informatics"/>
            <person name="Doyle S."/>
        </authorList>
    </citation>
    <scope>NUCLEOTIDE SEQUENCE [LARGE SCALE GENOMIC DNA]</scope>
    <source>
        <strain evidence="7 9">NCTC10767</strain>
        <strain evidence="8 10">NCTC9081</strain>
    </source>
</reference>
<evidence type="ECO:0000313" key="8">
    <source>
        <dbReference type="EMBL" id="STJ16828.1"/>
    </source>
</evidence>
<dbReference type="EMBL" id="SERV01000022">
    <property type="protein sequence ID" value="RYL78073.1"/>
    <property type="molecule type" value="Genomic_DNA"/>
</dbReference>
<protein>
    <submittedName>
        <fullName evidence="2">DUF3304 domain-containing protein</fullName>
    </submittedName>
    <submittedName>
        <fullName evidence="7">Protein of uncharacterized function (DUF3304)</fullName>
    </submittedName>
</protein>
<dbReference type="PROSITE" id="PS51257">
    <property type="entry name" value="PROKAR_LIPOPROTEIN"/>
    <property type="match status" value="1"/>
</dbReference>
<reference evidence="4 14" key="5">
    <citation type="submission" date="2020-02" db="EMBL/GenBank/DDBJ databases">
        <authorList>
            <person name="Subbiah M."/>
            <person name="Call D."/>
        </authorList>
    </citation>
    <scope>NUCLEOTIDE SEQUENCE [LARGE SCALE GENOMIC DNA]</scope>
    <source>
        <strain evidence="4 14">8375wB1</strain>
    </source>
</reference>
<evidence type="ECO:0000313" key="3">
    <source>
        <dbReference type="EMBL" id="EMM9724578.1"/>
    </source>
</evidence>
<evidence type="ECO:0000313" key="2">
    <source>
        <dbReference type="EMBL" id="EAC1535124.1"/>
    </source>
</evidence>
<name>A0A2Y8QPX8_ECOLX</name>
<dbReference type="Proteomes" id="UP000382540">
    <property type="component" value="Unassembled WGS sequence"/>
</dbReference>
<dbReference type="Proteomes" id="UP000291778">
    <property type="component" value="Unassembled WGS sequence"/>
</dbReference>
<dbReference type="EMBL" id="UFXW01000004">
    <property type="protein sequence ID" value="STC86504.1"/>
    <property type="molecule type" value="Genomic_DNA"/>
</dbReference>
<feature type="signal peptide" evidence="1">
    <location>
        <begin position="1"/>
        <end position="31"/>
    </location>
</feature>
<dbReference type="EMBL" id="JAAGYP010000022">
    <property type="protein sequence ID" value="NEN71797.1"/>
    <property type="molecule type" value="Genomic_DNA"/>
</dbReference>
<sequence>MSSKIRNGMNITKVVKGCLVLILMVISGCSAANYDDYTAGDLRAINHIKGISINWFTVNGYRVHGLGGGYCCIMLPEKWHSGLKARIEWEVDPTPLEPIAMKKEGFGYEEDAYAKHAANYQKYKVIVDIPEYGAERCGLTVHFLPCNQIKVTTVCEGYGTPNYPIKEPREMKEPATCPAK</sequence>
<evidence type="ECO:0000313" key="6">
    <source>
        <dbReference type="EMBL" id="RYL78073.1"/>
    </source>
</evidence>
<evidence type="ECO:0000256" key="1">
    <source>
        <dbReference type="SAM" id="SignalP"/>
    </source>
</evidence>
<proteinExistence type="predicted"/>
<reference evidence="5 11" key="3">
    <citation type="submission" date="2019-01" db="EMBL/GenBank/DDBJ databases">
        <title>Genomic analysis of febrile catheter-associated UTI E. coli isolates.</title>
        <authorList>
            <person name="Potter R."/>
            <person name="Zou Z."/>
            <person name="Henderson J."/>
            <person name="Dantas G."/>
        </authorList>
    </citation>
    <scope>NUCLEOTIDE SEQUENCE [LARGE SCALE GENOMIC DNA]</scope>
    <source>
        <strain evidence="5 11">29_CAASB</strain>
    </source>
</reference>
<reference evidence="2 13" key="2">
    <citation type="submission" date="2018-10" db="EMBL/GenBank/DDBJ databases">
        <authorList>
            <consortium name="NARMS: The National Antimicrobial Resistance Monitoring System"/>
        </authorList>
    </citation>
    <scope>NUCLEOTIDE SEQUENCE [LARGE SCALE GENOMIC DNA]</scope>
    <source>
        <strain evidence="2 13">CVM N17EC1330</strain>
    </source>
</reference>
<feature type="chain" id="PRO_5042354191" evidence="1">
    <location>
        <begin position="32"/>
        <end position="180"/>
    </location>
</feature>
<gene>
    <name evidence="2" type="ORF">D9J61_24445</name>
    <name evidence="5" type="ORF">EPS76_05625</name>
    <name evidence="6" type="ORF">EWK56_24460</name>
    <name evidence="4" type="ORF">G3W53_16895</name>
    <name evidence="7" type="ORF">NCTC10767_04039</name>
    <name evidence="8" type="ORF">NCTC9081_02236</name>
    <name evidence="3" type="ORF">PWL68_004793</name>
</gene>
<dbReference type="EMBL" id="AAAGZE010000119">
    <property type="protein sequence ID" value="EAC1535124.1"/>
    <property type="molecule type" value="Genomic_DNA"/>
</dbReference>
<dbReference type="EMBL" id="UGCV01000008">
    <property type="protein sequence ID" value="STJ16828.1"/>
    <property type="molecule type" value="Genomic_DNA"/>
</dbReference>